<keyword evidence="3" id="KW-1185">Reference proteome</keyword>
<reference evidence="2 3" key="1">
    <citation type="submission" date="2019-02" db="EMBL/GenBank/DDBJ databases">
        <title>Deep-cultivation of Planctomycetes and their phenomic and genomic characterization uncovers novel biology.</title>
        <authorList>
            <person name="Wiegand S."/>
            <person name="Jogler M."/>
            <person name="Boedeker C."/>
            <person name="Pinto D."/>
            <person name="Vollmers J."/>
            <person name="Rivas-Marin E."/>
            <person name="Kohn T."/>
            <person name="Peeters S.H."/>
            <person name="Heuer A."/>
            <person name="Rast P."/>
            <person name="Oberbeckmann S."/>
            <person name="Bunk B."/>
            <person name="Jeske O."/>
            <person name="Meyerdierks A."/>
            <person name="Storesund J.E."/>
            <person name="Kallscheuer N."/>
            <person name="Luecker S."/>
            <person name="Lage O.M."/>
            <person name="Pohl T."/>
            <person name="Merkel B.J."/>
            <person name="Hornburger P."/>
            <person name="Mueller R.-W."/>
            <person name="Bruemmer F."/>
            <person name="Labrenz M."/>
            <person name="Spormann A.M."/>
            <person name="Op den Camp H."/>
            <person name="Overmann J."/>
            <person name="Amann R."/>
            <person name="Jetten M.S.M."/>
            <person name="Mascher T."/>
            <person name="Medema M.H."/>
            <person name="Devos D.P."/>
            <person name="Kaster A.-K."/>
            <person name="Ovreas L."/>
            <person name="Rohde M."/>
            <person name="Galperin M.Y."/>
            <person name="Jogler C."/>
        </authorList>
    </citation>
    <scope>NUCLEOTIDE SEQUENCE [LARGE SCALE GENOMIC DNA]</scope>
    <source>
        <strain evidence="2 3">Pla133</strain>
    </source>
</reference>
<name>A0A518BL01_9BACT</name>
<evidence type="ECO:0000313" key="3">
    <source>
        <dbReference type="Proteomes" id="UP000316921"/>
    </source>
</evidence>
<gene>
    <name evidence="2" type="ORF">Pla133_27350</name>
</gene>
<dbReference type="EMBL" id="CP036287">
    <property type="protein sequence ID" value="QDU67647.1"/>
    <property type="molecule type" value="Genomic_DNA"/>
</dbReference>
<dbReference type="KEGG" id="pbap:Pla133_27350"/>
<dbReference type="Proteomes" id="UP000316921">
    <property type="component" value="Chromosome"/>
</dbReference>
<protein>
    <recommendedName>
        <fullName evidence="4">S23 ribosomal protein</fullName>
    </recommendedName>
</protein>
<proteinExistence type="predicted"/>
<evidence type="ECO:0000313" key="2">
    <source>
        <dbReference type="EMBL" id="QDU67647.1"/>
    </source>
</evidence>
<dbReference type="InterPro" id="IPR036583">
    <property type="entry name" value="23S_rRNA_IVS_sf"/>
</dbReference>
<accession>A0A518BL01</accession>
<dbReference type="Gene3D" id="1.20.1440.60">
    <property type="entry name" value="23S rRNA-intervening sequence"/>
    <property type="match status" value="1"/>
</dbReference>
<dbReference type="AlphaFoldDB" id="A0A518BL01"/>
<organism evidence="2 3">
    <name type="scientific">Engelhardtia mirabilis</name>
    <dbReference type="NCBI Taxonomy" id="2528011"/>
    <lineage>
        <taxon>Bacteria</taxon>
        <taxon>Pseudomonadati</taxon>
        <taxon>Planctomycetota</taxon>
        <taxon>Planctomycetia</taxon>
        <taxon>Planctomycetia incertae sedis</taxon>
        <taxon>Engelhardtia</taxon>
    </lineage>
</organism>
<sequence length="134" mass="14986">MTWRRAPLYVRSHDLATWLLAEVARWPQPEAMCSAGRVADAVQDLVADVSIALTFPAERDDHRRAADRGVVRLRVLLRLAESLGYLTKRRMRFASAELDTIGRMLGGWGRSSRRFSKSGAGAGAPRPEARDARR</sequence>
<evidence type="ECO:0008006" key="4">
    <source>
        <dbReference type="Google" id="ProtNLM"/>
    </source>
</evidence>
<evidence type="ECO:0000256" key="1">
    <source>
        <dbReference type="SAM" id="MobiDB-lite"/>
    </source>
</evidence>
<feature type="region of interest" description="Disordered" evidence="1">
    <location>
        <begin position="106"/>
        <end position="134"/>
    </location>
</feature>